<name>A0A2P6CEZ8_9FLAO</name>
<dbReference type="SUPFAM" id="SSF52777">
    <property type="entry name" value="CoA-dependent acyltransferases"/>
    <property type="match status" value="1"/>
</dbReference>
<gene>
    <name evidence="2" type="ORF">BTO14_09500</name>
</gene>
<dbReference type="GO" id="GO:0008811">
    <property type="term" value="F:chloramphenicol O-acetyltransferase activity"/>
    <property type="evidence" value="ECO:0007669"/>
    <property type="project" value="InterPro"/>
</dbReference>
<organism evidence="2 3">
    <name type="scientific">Polaribacter butkevichii</name>
    <dbReference type="NCBI Taxonomy" id="218490"/>
    <lineage>
        <taxon>Bacteria</taxon>
        <taxon>Pseudomonadati</taxon>
        <taxon>Bacteroidota</taxon>
        <taxon>Flavobacteriia</taxon>
        <taxon>Flavobacteriales</taxon>
        <taxon>Flavobacteriaceae</taxon>
    </lineage>
</organism>
<dbReference type="Proteomes" id="UP000247345">
    <property type="component" value="Unassembled WGS sequence"/>
</dbReference>
<evidence type="ECO:0000313" key="3">
    <source>
        <dbReference type="Proteomes" id="UP000247345"/>
    </source>
</evidence>
<reference evidence="2 3" key="1">
    <citation type="submission" date="2016-12" db="EMBL/GenBank/DDBJ databases">
        <title>Trade-off between light-utilization and light-protection in marine flavobacteria.</title>
        <authorList>
            <person name="Kumagai Y."/>
            <person name="Yoshizawa S."/>
            <person name="Kogure K."/>
            <person name="Iwasaki W."/>
        </authorList>
    </citation>
    <scope>NUCLEOTIDE SEQUENCE [LARGE SCALE GENOMIC DNA]</scope>
    <source>
        <strain evidence="2 3">KCTC 12100</strain>
    </source>
</reference>
<dbReference type="PANTHER" id="PTHR38474">
    <property type="entry name" value="SLR0299 PROTEIN"/>
    <property type="match status" value="1"/>
</dbReference>
<dbReference type="PANTHER" id="PTHR38474:SF1">
    <property type="entry name" value="SLR0299 PROTEIN"/>
    <property type="match status" value="1"/>
</dbReference>
<accession>A0A2P6CEZ8</accession>
<dbReference type="RefSeq" id="WP_105049149.1">
    <property type="nucleotide sequence ID" value="NZ_CP150661.1"/>
</dbReference>
<dbReference type="PIRSF" id="PIRSF000440">
    <property type="entry name" value="CAT"/>
    <property type="match status" value="1"/>
</dbReference>
<proteinExistence type="predicted"/>
<evidence type="ECO:0000256" key="1">
    <source>
        <dbReference type="PIRSR" id="PIRSR000440-1"/>
    </source>
</evidence>
<evidence type="ECO:0000313" key="2">
    <source>
        <dbReference type="EMBL" id="PQJ73482.1"/>
    </source>
</evidence>
<protein>
    <submittedName>
        <fullName evidence="2">Chloramphenicol acetyltransferase</fullName>
    </submittedName>
</protein>
<comment type="caution">
    <text evidence="2">The sequence shown here is derived from an EMBL/GenBank/DDBJ whole genome shotgun (WGS) entry which is preliminary data.</text>
</comment>
<dbReference type="Pfam" id="PF00302">
    <property type="entry name" value="CAT"/>
    <property type="match status" value="1"/>
</dbReference>
<dbReference type="AlphaFoldDB" id="A0A2P6CEZ8"/>
<dbReference type="Gene3D" id="3.30.559.10">
    <property type="entry name" value="Chloramphenicol acetyltransferase-like domain"/>
    <property type="match status" value="1"/>
</dbReference>
<dbReference type="SMART" id="SM01059">
    <property type="entry name" value="CAT"/>
    <property type="match status" value="1"/>
</dbReference>
<dbReference type="EMBL" id="MSCK01000001">
    <property type="protein sequence ID" value="PQJ73482.1"/>
    <property type="molecule type" value="Genomic_DNA"/>
</dbReference>
<keyword evidence="3" id="KW-1185">Reference proteome</keyword>
<sequence length="209" mass="24259">MNYLDIDNWNRKQHFEHFSKLEDPYFGITANVEVTNVFNKSKLQKESFFAMYLHDCLKALNKVENFKYRIVKDNKVAISDVLHASATIARADNTFGFSFINFSEDFKTFNQNFLNEKERILNSTDLFPPINSDDCIYCSALPWVSFTGHKEPNSGQKNESIPKLAFGKIFKENTKIMMPVAISVNHALVDGYHIGLFFEEYQRQLDKNT</sequence>
<dbReference type="OrthoDB" id="9801766at2"/>
<dbReference type="InterPro" id="IPR001707">
    <property type="entry name" value="Cmp_AcTrfase"/>
</dbReference>
<feature type="active site" description="Proton acceptor" evidence="1">
    <location>
        <position position="186"/>
    </location>
</feature>
<keyword evidence="2" id="KW-0808">Transferase</keyword>
<dbReference type="InterPro" id="IPR023213">
    <property type="entry name" value="CAT-like_dom_sf"/>
</dbReference>